<evidence type="ECO:0000256" key="15">
    <source>
        <dbReference type="ARBA" id="ARBA00023235"/>
    </source>
</evidence>
<keyword evidence="21" id="KW-1185">Reference proteome</keyword>
<dbReference type="GO" id="GO:0003684">
    <property type="term" value="F:damaged DNA binding"/>
    <property type="evidence" value="ECO:0007669"/>
    <property type="project" value="TreeGrafter"/>
</dbReference>
<keyword evidence="12" id="KW-0411">Iron-sulfur</keyword>
<dbReference type="GO" id="GO:0016818">
    <property type="term" value="F:hydrolase activity, acting on acid anhydrides, in phosphorus-containing anhydrides"/>
    <property type="evidence" value="ECO:0007669"/>
    <property type="project" value="InterPro"/>
</dbReference>
<dbReference type="GO" id="GO:0051539">
    <property type="term" value="F:4 iron, 4 sulfur cluster binding"/>
    <property type="evidence" value="ECO:0007669"/>
    <property type="project" value="UniProtKB-KW"/>
</dbReference>
<comment type="subcellular location">
    <subcellularLocation>
        <location evidence="2">Nucleus</location>
    </subcellularLocation>
</comment>
<feature type="domain" description="Helicase ATP-binding" evidence="20">
    <location>
        <begin position="8"/>
        <end position="375"/>
    </location>
</feature>
<dbReference type="PROSITE" id="PS51193">
    <property type="entry name" value="HELICASE_ATP_BIND_2"/>
    <property type="match status" value="1"/>
</dbReference>
<evidence type="ECO:0000256" key="13">
    <source>
        <dbReference type="ARBA" id="ARBA00023125"/>
    </source>
</evidence>
<keyword evidence="11" id="KW-0408">Iron</keyword>
<keyword evidence="9 22" id="KW-0347">Helicase</keyword>
<dbReference type="GO" id="GO:0043139">
    <property type="term" value="F:5'-3' DNA helicase activity"/>
    <property type="evidence" value="ECO:0007669"/>
    <property type="project" value="UniProtKB-EC"/>
</dbReference>
<dbReference type="SMART" id="SM00488">
    <property type="entry name" value="DEXDc2"/>
    <property type="match status" value="1"/>
</dbReference>
<evidence type="ECO:0000256" key="10">
    <source>
        <dbReference type="ARBA" id="ARBA00022840"/>
    </source>
</evidence>
<evidence type="ECO:0000256" key="2">
    <source>
        <dbReference type="ARBA" id="ARBA00004123"/>
    </source>
</evidence>
<dbReference type="Pfam" id="PF06733">
    <property type="entry name" value="DEAD_2"/>
    <property type="match status" value="1"/>
</dbReference>
<comment type="catalytic activity">
    <reaction evidence="18">
        <text>ATP + H2O = ADP + phosphate + H(+)</text>
        <dbReference type="Rhea" id="RHEA:13065"/>
        <dbReference type="ChEBI" id="CHEBI:15377"/>
        <dbReference type="ChEBI" id="CHEBI:15378"/>
        <dbReference type="ChEBI" id="CHEBI:30616"/>
        <dbReference type="ChEBI" id="CHEBI:43474"/>
        <dbReference type="ChEBI" id="CHEBI:456216"/>
        <dbReference type="EC" id="5.6.2.3"/>
    </reaction>
</comment>
<evidence type="ECO:0000256" key="18">
    <source>
        <dbReference type="ARBA" id="ARBA00048954"/>
    </source>
</evidence>
<keyword evidence="10" id="KW-0067">ATP-binding</keyword>
<feature type="region of interest" description="Disordered" evidence="19">
    <location>
        <begin position="196"/>
        <end position="215"/>
    </location>
</feature>
<organism evidence="21 22">
    <name type="scientific">Cyclospora cayetanensis</name>
    <dbReference type="NCBI Taxonomy" id="88456"/>
    <lineage>
        <taxon>Eukaryota</taxon>
        <taxon>Sar</taxon>
        <taxon>Alveolata</taxon>
        <taxon>Apicomplexa</taxon>
        <taxon>Conoidasida</taxon>
        <taxon>Coccidia</taxon>
        <taxon>Eucoccidiorida</taxon>
        <taxon>Eimeriorina</taxon>
        <taxon>Eimeriidae</taxon>
        <taxon>Cyclospora</taxon>
    </lineage>
</organism>
<dbReference type="InterPro" id="IPR010614">
    <property type="entry name" value="RAD3-like_helicase_DEAD"/>
</dbReference>
<dbReference type="InterPro" id="IPR027417">
    <property type="entry name" value="P-loop_NTPase"/>
</dbReference>
<evidence type="ECO:0000256" key="3">
    <source>
        <dbReference type="ARBA" id="ARBA00009146"/>
    </source>
</evidence>
<evidence type="ECO:0000256" key="19">
    <source>
        <dbReference type="SAM" id="MobiDB-lite"/>
    </source>
</evidence>
<proteinExistence type="inferred from homology"/>
<dbReference type="PROSITE" id="PS00690">
    <property type="entry name" value="DEAH_ATP_HELICASE"/>
    <property type="match status" value="1"/>
</dbReference>
<dbReference type="Pfam" id="PF06777">
    <property type="entry name" value="HBB"/>
    <property type="match status" value="1"/>
</dbReference>
<dbReference type="GeneID" id="34618168"/>
<dbReference type="InterPro" id="IPR006554">
    <property type="entry name" value="Helicase-like_DEXD_c2"/>
</dbReference>
<evidence type="ECO:0000313" key="22">
    <source>
        <dbReference type="RefSeq" id="XP_026192298.1"/>
    </source>
</evidence>
<dbReference type="GO" id="GO:0046872">
    <property type="term" value="F:metal ion binding"/>
    <property type="evidence" value="ECO:0007669"/>
    <property type="project" value="UniProtKB-KW"/>
</dbReference>
<dbReference type="Pfam" id="PF13307">
    <property type="entry name" value="Helicase_C_2"/>
    <property type="match status" value="1"/>
</dbReference>
<dbReference type="InterPro" id="IPR045028">
    <property type="entry name" value="DinG/Rad3-like"/>
</dbReference>
<dbReference type="PANTHER" id="PTHR11472:SF1">
    <property type="entry name" value="GENERAL TRANSCRIPTION AND DNA REPAIR FACTOR IIH HELICASE SUBUNIT XPD"/>
    <property type="match status" value="1"/>
</dbReference>
<keyword evidence="14" id="KW-0234">DNA repair</keyword>
<dbReference type="Gene3D" id="3.40.50.300">
    <property type="entry name" value="P-loop containing nucleotide triphosphate hydrolases"/>
    <property type="match status" value="2"/>
</dbReference>
<dbReference type="RefSeq" id="XP_026192298.1">
    <property type="nucleotide sequence ID" value="XM_026336513.1"/>
</dbReference>
<dbReference type="GO" id="GO:0006366">
    <property type="term" value="P:transcription by RNA polymerase II"/>
    <property type="evidence" value="ECO:0007669"/>
    <property type="project" value="TreeGrafter"/>
</dbReference>
<dbReference type="AlphaFoldDB" id="A0A6P6RWM9"/>
<dbReference type="SUPFAM" id="SSF52540">
    <property type="entry name" value="P-loop containing nucleoside triphosphate hydrolases"/>
    <property type="match status" value="2"/>
</dbReference>
<dbReference type="FunFam" id="3.40.50.300:FF:000135">
    <property type="entry name" value="DNA repair helicase RAD3, putative"/>
    <property type="match status" value="1"/>
</dbReference>
<dbReference type="InterPro" id="IPR010643">
    <property type="entry name" value="HBB"/>
</dbReference>
<keyword evidence="8" id="KW-0378">Hydrolase</keyword>
<feature type="region of interest" description="Disordered" evidence="19">
    <location>
        <begin position="382"/>
        <end position="409"/>
    </location>
</feature>
<evidence type="ECO:0000256" key="11">
    <source>
        <dbReference type="ARBA" id="ARBA00023004"/>
    </source>
</evidence>
<dbReference type="FunFam" id="3.40.50.300:FF:000128">
    <property type="entry name" value="Putative DNA repair helicase RAD3"/>
    <property type="match status" value="1"/>
</dbReference>
<evidence type="ECO:0000256" key="9">
    <source>
        <dbReference type="ARBA" id="ARBA00022806"/>
    </source>
</evidence>
<comment type="cofactor">
    <cofactor evidence="1">
        <name>[4Fe-4S] cluster</name>
        <dbReference type="ChEBI" id="CHEBI:49883"/>
    </cofactor>
</comment>
<evidence type="ECO:0000259" key="20">
    <source>
        <dbReference type="PROSITE" id="PS51193"/>
    </source>
</evidence>
<dbReference type="GO" id="GO:0005634">
    <property type="term" value="C:nucleus"/>
    <property type="evidence" value="ECO:0007669"/>
    <property type="project" value="UniProtKB-SubCell"/>
</dbReference>
<gene>
    <name evidence="22" type="primary">LOC34618168</name>
</gene>
<accession>A0A6P6RWM9</accession>
<evidence type="ECO:0000256" key="14">
    <source>
        <dbReference type="ARBA" id="ARBA00023204"/>
    </source>
</evidence>
<evidence type="ECO:0000256" key="16">
    <source>
        <dbReference type="ARBA" id="ARBA00023242"/>
    </source>
</evidence>
<comment type="similarity">
    <text evidence="3">Belongs to the helicase family. RAD3/XPD subfamily.</text>
</comment>
<evidence type="ECO:0000256" key="6">
    <source>
        <dbReference type="ARBA" id="ARBA00022741"/>
    </source>
</evidence>
<dbReference type="InterPro" id="IPR006555">
    <property type="entry name" value="ATP-dep_Helicase_C"/>
</dbReference>
<evidence type="ECO:0000256" key="4">
    <source>
        <dbReference type="ARBA" id="ARBA00022485"/>
    </source>
</evidence>
<evidence type="ECO:0000256" key="8">
    <source>
        <dbReference type="ARBA" id="ARBA00022801"/>
    </source>
</evidence>
<evidence type="ECO:0000256" key="7">
    <source>
        <dbReference type="ARBA" id="ARBA00022763"/>
    </source>
</evidence>
<dbReference type="SMART" id="SM00491">
    <property type="entry name" value="HELICc2"/>
    <property type="match status" value="1"/>
</dbReference>
<evidence type="ECO:0000256" key="1">
    <source>
        <dbReference type="ARBA" id="ARBA00001966"/>
    </source>
</evidence>
<evidence type="ECO:0000256" key="5">
    <source>
        <dbReference type="ARBA" id="ARBA00022723"/>
    </source>
</evidence>
<name>A0A6P6RWM9_9EIME</name>
<evidence type="ECO:0000256" key="12">
    <source>
        <dbReference type="ARBA" id="ARBA00023014"/>
    </source>
</evidence>
<dbReference type="PANTHER" id="PTHR11472">
    <property type="entry name" value="DNA REPAIR DEAD HELICASE RAD3/XP-D SUBFAMILY MEMBER"/>
    <property type="match status" value="1"/>
</dbReference>
<dbReference type="Proteomes" id="UP000515125">
    <property type="component" value="Unplaced"/>
</dbReference>
<dbReference type="GO" id="GO:0005524">
    <property type="term" value="F:ATP binding"/>
    <property type="evidence" value="ECO:0007669"/>
    <property type="project" value="UniProtKB-KW"/>
</dbReference>
<dbReference type="EC" id="5.6.2.3" evidence="17"/>
<reference evidence="22" key="1">
    <citation type="submission" date="2025-08" db="UniProtKB">
        <authorList>
            <consortium name="RefSeq"/>
        </authorList>
    </citation>
    <scope>IDENTIFICATION</scope>
</reference>
<dbReference type="CDD" id="cd18788">
    <property type="entry name" value="SF2_C_XPD"/>
    <property type="match status" value="1"/>
</dbReference>
<sequence>MVVFSLEGVRVFFPYDSIYPEQFAYIRAVKRAVEMHGHAVLEMPTGTGKTASLMSILTSMQFADPSMGRIIYCTRTVAEMEKALLELKLVIDYRIKEIEKEKLQQSLVHAQQQQPLGQPGQPQPATEVPLLGKKMRESGYLLGVGLSARRSLCANGAVMASAEREKIDEGCRKRTAPWVREAAADRHQARLAMRRVANAEESSGDAPAAPGEAATDVEDIGNGDTAEGLCAFYENFDEYFTPQHFPAGVYTLEELKAAAVRWRHPVLQRPLPLCPYFLARRLLQVANVVVLNYQYLLDPKVSEQQQQQEDWLGTDTGASVVVFDEAHNIDNVCIEALSVHLNKNTLDQALRNLSELSEEIKKRKAADSEKLRAEYQQLLQGMQQQQQRRQRQQHQSQEEQPQQRQPVTVTSETFQALANPVLPSDIVEEAIPGSIRRAEHFVALMRRVIAFLKIYIKVYDLKSEGPLSFLFGFEKESLVEGSILRHFHSRLKALLLALQVTDLERLLPLTLVADFCTLVGTYWDGFIVIVDPYPEASGLHDPLLQLCCLDASLAMQPVLKRFKSVILTSGTISPLELYPKILSFVPLIAESFPVSMDRACFCPMIVARGADQVPLTSKFEYRHDLSVLRNYANLLLDLCKAVPDGLVCFFPSYAYMETAMSYWYENGFLAQVLEHKLVFLETKDVVSTTLALFNFKKACDCGRGAVFFSVARGKVAEGVDFDRHFGRCVVLFGIPYQYALSRVLKARLDFLRERYQIQENEFLTFDAMRQAAQCVGRVIRSKRDFAIMIFADARFSRSDKRNKLPPWITRYLDQAHLALNTETAVSVCRSFLKSISQPCVSSSALRLGASALVDYQPPAADPAELRDAAAAAPPAATALDIRNAAETKASPNAETVQHASVS</sequence>
<feature type="compositionally biased region" description="Low complexity" evidence="19">
    <location>
        <begin position="382"/>
        <end position="405"/>
    </location>
</feature>
<dbReference type="NCBIfam" id="TIGR00604">
    <property type="entry name" value="rad3"/>
    <property type="match status" value="1"/>
</dbReference>
<dbReference type="InterPro" id="IPR002464">
    <property type="entry name" value="DNA/RNA_helicase_DEAH_CS"/>
</dbReference>
<keyword evidence="6" id="KW-0547">Nucleotide-binding</keyword>
<evidence type="ECO:0000256" key="17">
    <source>
        <dbReference type="ARBA" id="ARBA00044969"/>
    </source>
</evidence>
<dbReference type="InterPro" id="IPR013020">
    <property type="entry name" value="Rad3/Chl1-like"/>
</dbReference>
<keyword evidence="15" id="KW-0413">Isomerase</keyword>
<keyword evidence="16" id="KW-0539">Nucleus</keyword>
<keyword evidence="4" id="KW-0004">4Fe-4S</keyword>
<keyword evidence="7" id="KW-0227">DNA damage</keyword>
<dbReference type="InterPro" id="IPR014013">
    <property type="entry name" value="Helic_SF1/SF2_ATP-bd_DinG/Rad3"/>
</dbReference>
<dbReference type="GO" id="GO:0006281">
    <property type="term" value="P:DNA repair"/>
    <property type="evidence" value="ECO:0007669"/>
    <property type="project" value="UniProtKB-KW"/>
</dbReference>
<keyword evidence="13" id="KW-0238">DNA-binding</keyword>
<keyword evidence="5" id="KW-0479">Metal-binding</keyword>
<protein>
    <recommendedName>
        <fullName evidence="17">DNA 5'-3' helicase</fullName>
        <ecNumber evidence="17">5.6.2.3</ecNumber>
    </recommendedName>
</protein>
<evidence type="ECO:0000313" key="21">
    <source>
        <dbReference type="Proteomes" id="UP000515125"/>
    </source>
</evidence>
<dbReference type="GO" id="GO:0045951">
    <property type="term" value="P:positive regulation of mitotic recombination"/>
    <property type="evidence" value="ECO:0007669"/>
    <property type="project" value="TreeGrafter"/>
</dbReference>
<dbReference type="OrthoDB" id="272481at2759"/>